<dbReference type="SUPFAM" id="SSF64484">
    <property type="entry name" value="beta and beta-prime subunits of DNA dependent RNA-polymerase"/>
    <property type="match status" value="1"/>
</dbReference>
<dbReference type="EMBL" id="JAGQLI010000139">
    <property type="protein sequence ID" value="MCA9379319.1"/>
    <property type="molecule type" value="Genomic_DNA"/>
</dbReference>
<dbReference type="PANTHER" id="PTHR48443">
    <property type="entry name" value="DNA-DIRECTED RNA POLYMERASE SUBUNIT BETA"/>
    <property type="match status" value="1"/>
</dbReference>
<gene>
    <name evidence="1" type="ORF">KC640_02730</name>
</gene>
<reference evidence="1" key="1">
    <citation type="submission" date="2020-04" db="EMBL/GenBank/DDBJ databases">
        <authorList>
            <person name="Zhang T."/>
        </authorList>
    </citation>
    <scope>NUCLEOTIDE SEQUENCE</scope>
    <source>
        <strain evidence="1">HKST-UBA12</strain>
    </source>
</reference>
<evidence type="ECO:0000313" key="1">
    <source>
        <dbReference type="EMBL" id="MCA9379319.1"/>
    </source>
</evidence>
<accession>A0A955I7H9</accession>
<dbReference type="AlphaFoldDB" id="A0A955I7H9"/>
<dbReference type="Gene3D" id="1.10.1790.20">
    <property type="match status" value="1"/>
</dbReference>
<proteinExistence type="predicted"/>
<dbReference type="Proteomes" id="UP000760819">
    <property type="component" value="Unassembled WGS sequence"/>
</dbReference>
<feature type="non-terminal residue" evidence="1">
    <location>
        <position position="1"/>
    </location>
</feature>
<sequence>RFAQVVDAGESDSLAGEFRDILDIEAENRDLQEQGKRVMKYENILLGLTNAALRTESFLSAASFEQQVRILTDAALIGKVDYLRGLKENVIIGRPVPITTIFQNKLKTGDDVEIRLDIATEGGPEFNDIITEEVA</sequence>
<reference evidence="1" key="2">
    <citation type="journal article" date="2021" name="Microbiome">
        <title>Successional dynamics and alternative stable states in a saline activated sludge microbial community over 9 years.</title>
        <authorList>
            <person name="Wang Y."/>
            <person name="Ye J."/>
            <person name="Ju F."/>
            <person name="Liu L."/>
            <person name="Boyd J.A."/>
            <person name="Deng Y."/>
            <person name="Parks D.H."/>
            <person name="Jiang X."/>
            <person name="Yin X."/>
            <person name="Woodcroft B.J."/>
            <person name="Tyson G.W."/>
            <person name="Hugenholtz P."/>
            <person name="Polz M.F."/>
            <person name="Zhang T."/>
        </authorList>
    </citation>
    <scope>NUCLEOTIDE SEQUENCE</scope>
    <source>
        <strain evidence="1">HKST-UBA12</strain>
    </source>
</reference>
<dbReference type="PANTHER" id="PTHR48443:SF1">
    <property type="entry name" value="DNA-DIRECTED RNA POLYMERASE SUBUNIT BETA"/>
    <property type="match status" value="1"/>
</dbReference>
<protein>
    <recommendedName>
        <fullName evidence="3">DNA-directed RNA polymerase subunit beta</fullName>
    </recommendedName>
</protein>
<name>A0A955I7H9_9BACT</name>
<dbReference type="Gene3D" id="1.10.150.390">
    <property type="match status" value="1"/>
</dbReference>
<organism evidence="1 2">
    <name type="scientific">Candidatus Dojkabacteria bacterium</name>
    <dbReference type="NCBI Taxonomy" id="2099670"/>
    <lineage>
        <taxon>Bacteria</taxon>
        <taxon>Candidatus Dojkabacteria</taxon>
    </lineage>
</organism>
<evidence type="ECO:0000313" key="2">
    <source>
        <dbReference type="Proteomes" id="UP000760819"/>
    </source>
</evidence>
<comment type="caution">
    <text evidence="1">The sequence shown here is derived from an EMBL/GenBank/DDBJ whole genome shotgun (WGS) entry which is preliminary data.</text>
</comment>
<evidence type="ECO:0008006" key="3">
    <source>
        <dbReference type="Google" id="ProtNLM"/>
    </source>
</evidence>